<dbReference type="GO" id="GO:0000184">
    <property type="term" value="P:nuclear-transcribed mRNA catabolic process, nonsense-mediated decay"/>
    <property type="evidence" value="ECO:0007669"/>
    <property type="project" value="InterPro"/>
</dbReference>
<dbReference type="Proteomes" id="UP000536275">
    <property type="component" value="Unassembled WGS sequence"/>
</dbReference>
<sequence length="80" mass="9576">MENINSYELDQLVIEFNNLNLNNKATKNRIMKFFVEAASIDSLKYYTRFLKINEMNLSDLIEELINYLDKGFRSQLYQNN</sequence>
<dbReference type="GO" id="GO:0005737">
    <property type="term" value="C:cytoplasm"/>
    <property type="evidence" value="ECO:0007669"/>
    <property type="project" value="TreeGrafter"/>
</dbReference>
<dbReference type="SUPFAM" id="SSF48371">
    <property type="entry name" value="ARM repeat"/>
    <property type="match status" value="1"/>
</dbReference>
<reference evidence="1 2" key="1">
    <citation type="submission" date="2020-03" db="EMBL/GenBank/DDBJ databases">
        <title>FDA dAtabase for Regulatory Grade micrObial Sequences (FDA-ARGOS): Supporting development and validation of Infectious Disease Dx tests.</title>
        <authorList>
            <person name="Campos J."/>
            <person name="Goldberg B."/>
            <person name="Tallon L."/>
            <person name="Sadzewicz L."/>
            <person name="Vavikolanu K."/>
            <person name="Mehta A."/>
            <person name="Aluvathingal J."/>
            <person name="Nadendla S."/>
            <person name="Nandy P."/>
            <person name="Geyer C."/>
            <person name="Yan Y."/>
            <person name="Sichtig H."/>
        </authorList>
    </citation>
    <scope>NUCLEOTIDE SEQUENCE [LARGE SCALE GENOMIC DNA]</scope>
    <source>
        <strain evidence="1 2">FDAARGOS_656</strain>
    </source>
</reference>
<dbReference type="PANTHER" id="PTHR12839">
    <property type="entry name" value="NONSENSE-MEDIATED MRNA DECAY PROTEIN 2 UP-FRAMESHIFT SUPPRESSOR 2"/>
    <property type="match status" value="1"/>
</dbReference>
<dbReference type="GO" id="GO:0035145">
    <property type="term" value="C:exon-exon junction complex"/>
    <property type="evidence" value="ECO:0007669"/>
    <property type="project" value="TreeGrafter"/>
</dbReference>
<accession>A0A8H6F1W2</accession>
<dbReference type="InterPro" id="IPR039762">
    <property type="entry name" value="Nmd2/UPF2"/>
</dbReference>
<comment type="caution">
    <text evidence="1">The sequence shown here is derived from an EMBL/GenBank/DDBJ whole genome shotgun (WGS) entry which is preliminary data.</text>
</comment>
<name>A0A8H6F1W2_CANAX</name>
<dbReference type="PANTHER" id="PTHR12839:SF7">
    <property type="entry name" value="REGULATOR OF NONSENSE TRANSCRIPTS 2"/>
    <property type="match status" value="1"/>
</dbReference>
<evidence type="ECO:0000313" key="1">
    <source>
        <dbReference type="EMBL" id="KAF6065181.1"/>
    </source>
</evidence>
<dbReference type="InterPro" id="IPR016024">
    <property type="entry name" value="ARM-type_fold"/>
</dbReference>
<evidence type="ECO:0000313" key="2">
    <source>
        <dbReference type="Proteomes" id="UP000536275"/>
    </source>
</evidence>
<organism evidence="1 2">
    <name type="scientific">Candida albicans</name>
    <name type="common">Yeast</name>
    <dbReference type="NCBI Taxonomy" id="5476"/>
    <lineage>
        <taxon>Eukaryota</taxon>
        <taxon>Fungi</taxon>
        <taxon>Dikarya</taxon>
        <taxon>Ascomycota</taxon>
        <taxon>Saccharomycotina</taxon>
        <taxon>Pichiomycetes</taxon>
        <taxon>Debaryomycetaceae</taxon>
        <taxon>Candida/Lodderomyces clade</taxon>
        <taxon>Candida</taxon>
    </lineage>
</organism>
<dbReference type="EMBL" id="JABWAD010000059">
    <property type="protein sequence ID" value="KAF6065181.1"/>
    <property type="molecule type" value="Genomic_DNA"/>
</dbReference>
<proteinExistence type="predicted"/>
<gene>
    <name evidence="1" type="ORF">FOB64_004948</name>
</gene>
<dbReference type="AlphaFoldDB" id="A0A8H6F1W2"/>
<protein>
    <submittedName>
        <fullName evidence="1">Uncharacterized protein</fullName>
    </submittedName>
</protein>